<dbReference type="EMBL" id="JRPD02000013">
    <property type="protein sequence ID" value="TLD99932.1"/>
    <property type="molecule type" value="Genomic_DNA"/>
</dbReference>
<evidence type="ECO:0000313" key="3">
    <source>
        <dbReference type="EMBL" id="TLD99932.1"/>
    </source>
</evidence>
<organism evidence="2 5">
    <name type="scientific">Helicobacter muridarum</name>
    <dbReference type="NCBI Taxonomy" id="216"/>
    <lineage>
        <taxon>Bacteria</taxon>
        <taxon>Pseudomonadati</taxon>
        <taxon>Campylobacterota</taxon>
        <taxon>Epsilonproteobacteria</taxon>
        <taxon>Campylobacterales</taxon>
        <taxon>Helicobacteraceae</taxon>
        <taxon>Helicobacter</taxon>
    </lineage>
</organism>
<proteinExistence type="predicted"/>
<feature type="chain" id="PRO_5035986652" evidence="1">
    <location>
        <begin position="25"/>
        <end position="60"/>
    </location>
</feature>
<evidence type="ECO:0000313" key="4">
    <source>
        <dbReference type="Proteomes" id="UP000029922"/>
    </source>
</evidence>
<gene>
    <name evidence="3" type="ORF">LS73_006400</name>
    <name evidence="2" type="ORF">NCTC12714_01663</name>
</gene>
<protein>
    <submittedName>
        <fullName evidence="2">Uncharacterized protein</fullName>
    </submittedName>
</protein>
<evidence type="ECO:0000313" key="5">
    <source>
        <dbReference type="Proteomes" id="UP000255139"/>
    </source>
</evidence>
<name>A0A099U0N6_9HELI</name>
<dbReference type="RefSeq" id="WP_034557813.1">
    <property type="nucleotide sequence ID" value="NZ_FZML01000016.1"/>
</dbReference>
<sequence>MQYFMKLILAKSLFCFVLVSHLWGADITANPATKIPEVDESSLKLCFRVLFMEQNVMKWR</sequence>
<dbReference type="Proteomes" id="UP000255139">
    <property type="component" value="Unassembled WGS sequence"/>
</dbReference>
<evidence type="ECO:0000256" key="1">
    <source>
        <dbReference type="SAM" id="SignalP"/>
    </source>
</evidence>
<dbReference type="AlphaFoldDB" id="A0A099U0N6"/>
<feature type="signal peptide" evidence="1">
    <location>
        <begin position="1"/>
        <end position="24"/>
    </location>
</feature>
<accession>A0A099U0N6</accession>
<keyword evidence="1" id="KW-0732">Signal</keyword>
<dbReference type="Proteomes" id="UP000029922">
    <property type="component" value="Unassembled WGS sequence"/>
</dbReference>
<dbReference type="EMBL" id="UGJE01000002">
    <property type="protein sequence ID" value="STQ86852.1"/>
    <property type="molecule type" value="Genomic_DNA"/>
</dbReference>
<evidence type="ECO:0000313" key="2">
    <source>
        <dbReference type="EMBL" id="STQ86852.1"/>
    </source>
</evidence>
<reference evidence="3 4" key="1">
    <citation type="journal article" date="2014" name="Genome Announc.">
        <title>Draft genome sequences of eight enterohepatic helicobacter species isolated from both laboratory and wild rodents.</title>
        <authorList>
            <person name="Sheh A."/>
            <person name="Shen Z."/>
            <person name="Fox J.G."/>
        </authorList>
    </citation>
    <scope>NUCLEOTIDE SEQUENCE [LARGE SCALE GENOMIC DNA]</scope>
    <source>
        <strain evidence="3 4">ST1</strain>
    </source>
</reference>
<keyword evidence="5" id="KW-1185">Reference proteome</keyword>
<reference evidence="2 5" key="2">
    <citation type="submission" date="2018-06" db="EMBL/GenBank/DDBJ databases">
        <authorList>
            <consortium name="Pathogen Informatics"/>
            <person name="Doyle S."/>
        </authorList>
    </citation>
    <scope>NUCLEOTIDE SEQUENCE [LARGE SCALE GENOMIC DNA]</scope>
    <source>
        <strain evidence="2 5">NCTC12714</strain>
    </source>
</reference>